<dbReference type="HOGENOM" id="CLU_112567_0_0_4"/>
<dbReference type="SMART" id="SM00881">
    <property type="entry name" value="CoA_binding"/>
    <property type="match status" value="1"/>
</dbReference>
<dbReference type="RefSeq" id="WP_045530417.1">
    <property type="nucleotide sequence ID" value="NZ_AP014568.1"/>
</dbReference>
<dbReference type="STRING" id="1458425.SRAA_0194"/>
<dbReference type="InterPro" id="IPR003781">
    <property type="entry name" value="CoA-bd"/>
</dbReference>
<organism evidence="2 3">
    <name type="scientific">Serpentinimonas raichei</name>
    <dbReference type="NCBI Taxonomy" id="1458425"/>
    <lineage>
        <taxon>Bacteria</taxon>
        <taxon>Pseudomonadati</taxon>
        <taxon>Pseudomonadota</taxon>
        <taxon>Betaproteobacteria</taxon>
        <taxon>Burkholderiales</taxon>
        <taxon>Comamonadaceae</taxon>
        <taxon>Serpentinimonas</taxon>
    </lineage>
</organism>
<dbReference type="AlphaFoldDB" id="A0A060NKQ1"/>
<gene>
    <name evidence="2" type="ORF">SRAA_0194</name>
</gene>
<reference evidence="2 3" key="1">
    <citation type="journal article" date="2014" name="Nat. Commun.">
        <title>Physiological and genomic features of highly alkaliphilic hydrogen-utilizing Betaproteobacteria from a continental serpentinizing site.</title>
        <authorList>
            <person name="Suzuki S."/>
            <person name="Kuenen J.G."/>
            <person name="Schipper K."/>
            <person name="van der Velde S."/>
            <person name="Ishii S."/>
            <person name="Wu A."/>
            <person name="Sorokin D.Y."/>
            <person name="Tenney A."/>
            <person name="Meng X.Y."/>
            <person name="Morrill P.L."/>
            <person name="Kamagata Y."/>
            <person name="Muyzer G."/>
            <person name="Nealson K.H."/>
        </authorList>
    </citation>
    <scope>NUCLEOTIDE SEQUENCE [LARGE SCALE GENOMIC DNA]</scope>
    <source>
        <strain evidence="2 3">A1</strain>
    </source>
</reference>
<sequence>MNDTELSALLRHSHTVAVVGLSPQPERPSHQVAQYLLQQGYRVLPVNPVAAGQTILGQPCHASLEHAAAALAAEGLRLDIVDVFRQSDQVPPLAESAIALGAATLWLQLGVAHPEAEARAAAAGLQVVRERCIKIEHQRLLGSG</sequence>
<dbReference type="SUPFAM" id="SSF51735">
    <property type="entry name" value="NAD(P)-binding Rossmann-fold domains"/>
    <property type="match status" value="1"/>
</dbReference>
<evidence type="ECO:0000313" key="2">
    <source>
        <dbReference type="EMBL" id="BAO80048.1"/>
    </source>
</evidence>
<dbReference type="PANTHER" id="PTHR33303">
    <property type="entry name" value="CYTOPLASMIC PROTEIN-RELATED"/>
    <property type="match status" value="1"/>
</dbReference>
<keyword evidence="3" id="KW-1185">Reference proteome</keyword>
<dbReference type="KEGG" id="cbaa:SRAA_0194"/>
<evidence type="ECO:0000313" key="3">
    <source>
        <dbReference type="Proteomes" id="UP000067461"/>
    </source>
</evidence>
<dbReference type="EMBL" id="AP014568">
    <property type="protein sequence ID" value="BAO80048.1"/>
    <property type="molecule type" value="Genomic_DNA"/>
</dbReference>
<dbReference type="Pfam" id="PF13380">
    <property type="entry name" value="CoA_binding_2"/>
    <property type="match status" value="1"/>
</dbReference>
<protein>
    <submittedName>
        <fullName evidence="2">Predicted CoA-binding protein</fullName>
    </submittedName>
</protein>
<dbReference type="OrthoDB" id="9804695at2"/>
<evidence type="ECO:0000259" key="1">
    <source>
        <dbReference type="SMART" id="SM00881"/>
    </source>
</evidence>
<accession>A0A060NKQ1</accession>
<dbReference type="PANTHER" id="PTHR33303:SF2">
    <property type="entry name" value="COA-BINDING DOMAIN-CONTAINING PROTEIN"/>
    <property type="match status" value="1"/>
</dbReference>
<proteinExistence type="predicted"/>
<name>A0A060NKQ1_9BURK</name>
<dbReference type="Proteomes" id="UP000067461">
    <property type="component" value="Chromosome"/>
</dbReference>
<feature type="domain" description="CoA-binding" evidence="1">
    <location>
        <begin position="9"/>
        <end position="111"/>
    </location>
</feature>
<dbReference type="InterPro" id="IPR036291">
    <property type="entry name" value="NAD(P)-bd_dom_sf"/>
</dbReference>
<dbReference type="Gene3D" id="3.40.50.720">
    <property type="entry name" value="NAD(P)-binding Rossmann-like Domain"/>
    <property type="match status" value="1"/>
</dbReference>